<sequence>MASFPYQRINIVGASGSGTTTLGRALAARLGLGFADADDFYWKPTTSPFQEKFDTGLRLGMILDHLRQFDGTVVSGSVCGWGAELEDSFDLVVFLLLPTSLRLQRIEARETALFGGANPAFLTWAAQYDEGKLPGRSRARHEAWLASRQCRILRFEGDQEVAQRIEQIMEHAARTA</sequence>
<dbReference type="Pfam" id="PF13238">
    <property type="entry name" value="AAA_18"/>
    <property type="match status" value="1"/>
</dbReference>
<dbReference type="PANTHER" id="PTHR37816:SF2">
    <property type="entry name" value="DNA TOPOLOGY MODULATION PROTEIN FLAR-RELATED PROTEIN"/>
    <property type="match status" value="1"/>
</dbReference>
<dbReference type="RefSeq" id="WP_157748386.1">
    <property type="nucleotide sequence ID" value="NZ_JBHSOG010000059.1"/>
</dbReference>
<dbReference type="PANTHER" id="PTHR37816">
    <property type="entry name" value="YALI0E33011P"/>
    <property type="match status" value="1"/>
</dbReference>
<evidence type="ECO:0000313" key="2">
    <source>
        <dbReference type="Proteomes" id="UP001595974"/>
    </source>
</evidence>
<comment type="caution">
    <text evidence="1">The sequence shown here is derived from an EMBL/GenBank/DDBJ whole genome shotgun (WGS) entry which is preliminary data.</text>
</comment>
<dbReference type="InterPro" id="IPR027417">
    <property type="entry name" value="P-loop_NTPase"/>
</dbReference>
<dbReference type="Proteomes" id="UP001595974">
    <property type="component" value="Unassembled WGS sequence"/>
</dbReference>
<organism evidence="1 2">
    <name type="scientific">Thauera sinica</name>
    <dbReference type="NCBI Taxonomy" id="2665146"/>
    <lineage>
        <taxon>Bacteria</taxon>
        <taxon>Pseudomonadati</taxon>
        <taxon>Pseudomonadota</taxon>
        <taxon>Betaproteobacteria</taxon>
        <taxon>Rhodocyclales</taxon>
        <taxon>Zoogloeaceae</taxon>
        <taxon>Thauera</taxon>
    </lineage>
</organism>
<gene>
    <name evidence="1" type="ORF">ACFPTN_15290</name>
</gene>
<accession>A0ABW1AUM6</accession>
<dbReference type="InterPro" id="IPR052922">
    <property type="entry name" value="Cytidylate_Kinase-2"/>
</dbReference>
<name>A0ABW1AUM6_9RHOO</name>
<evidence type="ECO:0000313" key="1">
    <source>
        <dbReference type="EMBL" id="MFC5770744.1"/>
    </source>
</evidence>
<dbReference type="EMBL" id="JBHSOG010000059">
    <property type="protein sequence ID" value="MFC5770744.1"/>
    <property type="molecule type" value="Genomic_DNA"/>
</dbReference>
<proteinExistence type="predicted"/>
<keyword evidence="2" id="KW-1185">Reference proteome</keyword>
<reference evidence="2" key="1">
    <citation type="journal article" date="2019" name="Int. J. Syst. Evol. Microbiol.">
        <title>The Global Catalogue of Microorganisms (GCM) 10K type strain sequencing project: providing services to taxonomists for standard genome sequencing and annotation.</title>
        <authorList>
            <consortium name="The Broad Institute Genomics Platform"/>
            <consortium name="The Broad Institute Genome Sequencing Center for Infectious Disease"/>
            <person name="Wu L."/>
            <person name="Ma J."/>
        </authorList>
    </citation>
    <scope>NUCLEOTIDE SEQUENCE [LARGE SCALE GENOMIC DNA]</scope>
    <source>
        <strain evidence="2">SHR3</strain>
    </source>
</reference>
<dbReference type="Gene3D" id="3.40.50.300">
    <property type="entry name" value="P-loop containing nucleotide triphosphate hydrolases"/>
    <property type="match status" value="1"/>
</dbReference>
<protein>
    <submittedName>
        <fullName evidence="1">AAA family ATPase</fullName>
    </submittedName>
</protein>
<dbReference type="SUPFAM" id="SSF52540">
    <property type="entry name" value="P-loop containing nucleoside triphosphate hydrolases"/>
    <property type="match status" value="1"/>
</dbReference>